<dbReference type="PANTHER" id="PTHR46663:SF2">
    <property type="entry name" value="GGDEF DOMAIN-CONTAINING PROTEIN"/>
    <property type="match status" value="1"/>
</dbReference>
<dbReference type="PROSITE" id="PS50887">
    <property type="entry name" value="GGDEF"/>
    <property type="match status" value="1"/>
</dbReference>
<reference evidence="2 3" key="1">
    <citation type="submission" date="2019-05" db="EMBL/GenBank/DDBJ databases">
        <title>Arcobacter sp. nov., isolated from sea sediment.</title>
        <authorList>
            <person name="Kim W."/>
        </authorList>
    </citation>
    <scope>NUCLEOTIDE SEQUENCE [LARGE SCALE GENOMIC DNA]</scope>
    <source>
        <strain evidence="2 3">CAU 1517</strain>
    </source>
</reference>
<keyword evidence="3" id="KW-1185">Reference proteome</keyword>
<dbReference type="PANTHER" id="PTHR46663">
    <property type="entry name" value="DIGUANYLATE CYCLASE DGCT-RELATED"/>
    <property type="match status" value="1"/>
</dbReference>
<evidence type="ECO:0000313" key="2">
    <source>
        <dbReference type="EMBL" id="TLP35759.1"/>
    </source>
</evidence>
<dbReference type="SUPFAM" id="SSF55073">
    <property type="entry name" value="Nucleotide cyclase"/>
    <property type="match status" value="1"/>
</dbReference>
<dbReference type="OrthoDB" id="5347995at2"/>
<dbReference type="Pfam" id="PF00990">
    <property type="entry name" value="GGDEF"/>
    <property type="match status" value="1"/>
</dbReference>
<dbReference type="InterPro" id="IPR000160">
    <property type="entry name" value="GGDEF_dom"/>
</dbReference>
<dbReference type="Proteomes" id="UP000308901">
    <property type="component" value="Unassembled WGS sequence"/>
</dbReference>
<protein>
    <submittedName>
        <fullName evidence="2">GGDEF domain-containing protein</fullName>
    </submittedName>
</protein>
<evidence type="ECO:0000259" key="1">
    <source>
        <dbReference type="PROSITE" id="PS50887"/>
    </source>
</evidence>
<dbReference type="AlphaFoldDB" id="A0A5R8XX73"/>
<dbReference type="NCBIfam" id="TIGR00254">
    <property type="entry name" value="GGDEF"/>
    <property type="match status" value="1"/>
</dbReference>
<dbReference type="EMBL" id="VANU01000007">
    <property type="protein sequence ID" value="TLP35759.1"/>
    <property type="molecule type" value="Genomic_DNA"/>
</dbReference>
<feature type="domain" description="GGDEF" evidence="1">
    <location>
        <begin position="144"/>
        <end position="281"/>
    </location>
</feature>
<dbReference type="CDD" id="cd01949">
    <property type="entry name" value="GGDEF"/>
    <property type="match status" value="1"/>
</dbReference>
<dbReference type="InterPro" id="IPR052163">
    <property type="entry name" value="DGC-Regulatory_Protein"/>
</dbReference>
<dbReference type="Gene3D" id="3.30.70.270">
    <property type="match status" value="1"/>
</dbReference>
<gene>
    <name evidence="2" type="ORF">FDK22_13970</name>
</gene>
<accession>A0A5R8XX73</accession>
<evidence type="ECO:0000313" key="3">
    <source>
        <dbReference type="Proteomes" id="UP000308901"/>
    </source>
</evidence>
<dbReference type="SMART" id="SM00267">
    <property type="entry name" value="GGDEF"/>
    <property type="match status" value="1"/>
</dbReference>
<dbReference type="InterPro" id="IPR043128">
    <property type="entry name" value="Rev_trsase/Diguanyl_cyclase"/>
</dbReference>
<proteinExistence type="predicted"/>
<organism evidence="2 3">
    <name type="scientific">Arcobacter arenosus</name>
    <dbReference type="NCBI Taxonomy" id="2576037"/>
    <lineage>
        <taxon>Bacteria</taxon>
        <taxon>Pseudomonadati</taxon>
        <taxon>Campylobacterota</taxon>
        <taxon>Epsilonproteobacteria</taxon>
        <taxon>Campylobacterales</taxon>
        <taxon>Arcobacteraceae</taxon>
        <taxon>Arcobacter</taxon>
    </lineage>
</organism>
<dbReference type="RefSeq" id="WP_138153605.1">
    <property type="nucleotide sequence ID" value="NZ_CBDDKQ010000004.1"/>
</dbReference>
<name>A0A5R8XX73_9BACT</name>
<sequence>MNSLDISLKSLIKFNEDLICFNSFDEITNHLSFTLKDLFSIEKFSIAIKNKIIFTNLDEEKANNIICLKINKYDDLIINYISEKNYDNDLNKIFNILSQTLYAKFLEQKLEETIIKDTLTGLYNRNYVYEYLRTILPLVNREGKKLAFLKIGIDHFKAVVDEFDYEIGDEVIKELSYILKNSIRESDLIARFDSDEFLVILHNINNENNAIMIAKKLINNFKEAKVIINEETKQSLMKTICTGILICPDDAEGINDILRSTDIALYEAKNLGRGQFYKFTKNDNSIELF</sequence>
<comment type="caution">
    <text evidence="2">The sequence shown here is derived from an EMBL/GenBank/DDBJ whole genome shotgun (WGS) entry which is preliminary data.</text>
</comment>
<dbReference type="InterPro" id="IPR029787">
    <property type="entry name" value="Nucleotide_cyclase"/>
</dbReference>